<name>A0ABC9ND16_BACUC</name>
<accession>A0ABC9ND16</accession>
<reference evidence="1" key="1">
    <citation type="submission" date="2007-06" db="EMBL/GenBank/DDBJ databases">
        <authorList>
            <person name="Fulton L."/>
            <person name="Clifton S."/>
            <person name="Fulton B."/>
            <person name="Xu J."/>
            <person name="Minx P."/>
            <person name="Pepin K.H."/>
            <person name="Johnson M."/>
            <person name="Thiruvilangam P."/>
            <person name="Bhonagiri V."/>
            <person name="Nash W.E."/>
            <person name="Mardis E.R."/>
            <person name="Wilson R.K."/>
        </authorList>
    </citation>
    <scope>NUCLEOTIDE SEQUENCE [LARGE SCALE GENOMIC DNA]</scope>
    <source>
        <strain evidence="1">ATCC 8492</strain>
    </source>
</reference>
<comment type="caution">
    <text evidence="1">The sequence shown here is derived from an EMBL/GenBank/DDBJ whole genome shotgun (WGS) entry which is preliminary data.</text>
</comment>
<sequence>MNRECRGFDILSFFNQNITVKFSCFEKFSYICGVIH</sequence>
<gene>
    <name evidence="1" type="ORF">BACUNI_01593</name>
</gene>
<dbReference type="AlphaFoldDB" id="A0ABC9ND16"/>
<keyword evidence="2" id="KW-1185">Reference proteome</keyword>
<reference evidence="1" key="2">
    <citation type="submission" date="2013-11" db="EMBL/GenBank/DDBJ databases">
        <title>Draft genome sequence of Bacteroides uniformis (ATCC 8492).</title>
        <authorList>
            <person name="Sudarsanam P."/>
            <person name="Ley R."/>
            <person name="Guruge J."/>
            <person name="Turnbaugh P.J."/>
            <person name="Mahowald M."/>
            <person name="Liep D."/>
            <person name="Gordon J."/>
        </authorList>
    </citation>
    <scope>NUCLEOTIDE SEQUENCE</scope>
    <source>
        <strain evidence="1">ATCC 8492</strain>
    </source>
</reference>
<protein>
    <submittedName>
        <fullName evidence="1">Uncharacterized protein</fullName>
    </submittedName>
</protein>
<evidence type="ECO:0000313" key="1">
    <source>
        <dbReference type="EMBL" id="EDO54610.1"/>
    </source>
</evidence>
<evidence type="ECO:0000313" key="2">
    <source>
        <dbReference type="Proteomes" id="UP000004110"/>
    </source>
</evidence>
<dbReference type="Proteomes" id="UP000004110">
    <property type="component" value="Unassembled WGS sequence"/>
</dbReference>
<organism evidence="1 2">
    <name type="scientific">Bacteroides uniformis (strain ATCC 8492 / DSM 6597 / CCUG 4942 / CIP 103695 / JCM 5828 / KCTC 5204 / NCTC 13054 / VPI 0061)</name>
    <dbReference type="NCBI Taxonomy" id="411479"/>
    <lineage>
        <taxon>Bacteria</taxon>
        <taxon>Pseudomonadati</taxon>
        <taxon>Bacteroidota</taxon>
        <taxon>Bacteroidia</taxon>
        <taxon>Bacteroidales</taxon>
        <taxon>Bacteroidaceae</taxon>
        <taxon>Bacteroides</taxon>
    </lineage>
</organism>
<proteinExistence type="predicted"/>
<dbReference type="EMBL" id="AAYH02000041">
    <property type="protein sequence ID" value="EDO54610.1"/>
    <property type="molecule type" value="Genomic_DNA"/>
</dbReference>